<dbReference type="AlphaFoldDB" id="G9EJ96"/>
<gene>
    <name evidence="1" type="ORF">LDG_5254</name>
</gene>
<name>G9EJ96_9GAMM</name>
<dbReference type="HOGENOM" id="CLU_547248_0_0_6"/>
<dbReference type="InParanoid" id="G9EJ96"/>
<sequence length="489" mass="55570">MKIYFPKISFQGSPLVWELDEQTNQATCLFYSINGQLNDKARALMFRTLKAFASIEVSENSALIKEVSKFGDAYIPVLETEKLTRSHSTRAMPPENVLSRQKSAFFPTPISPRTPKLEHIHLTYLIPKGDPSTASLWGDTVAYLEHFNKKTEQDRYNRAAAYVRSSAAFIVNAQHEKTKKLFPFKHNVLVAIEQLLELLDPVYVQWHKENKLAITKSFVKYFQTAIVTAMKNEGINNRPTDFDGLMNSDYPAALVEDSRTDAFKSRTNAMLMKFLFLVTKGDKFPLAYVANEHEINELEPLLMSLRKFFLQQTAEYLHTVNAKLEEIAQFIVKSNTPEVKDADSINKITQEYASSPPVLGDFVSFNSILQKITHPNDSKPELPLSITHTIIQTTMQAINENFKKNYSQFIAPLGTLGDKDFYLLQALEDKLTATLKSINQKDLKRNNTDKYATAVAEKVVTFLQKRVHEHVQKESQETEVATSSSSHSL</sequence>
<organism evidence="1 2">
    <name type="scientific">Legionella drancourtii LLAP12</name>
    <dbReference type="NCBI Taxonomy" id="658187"/>
    <lineage>
        <taxon>Bacteria</taxon>
        <taxon>Pseudomonadati</taxon>
        <taxon>Pseudomonadota</taxon>
        <taxon>Gammaproteobacteria</taxon>
        <taxon>Legionellales</taxon>
        <taxon>Legionellaceae</taxon>
        <taxon>Legionella</taxon>
    </lineage>
</organism>
<proteinExistence type="predicted"/>
<protein>
    <submittedName>
        <fullName evidence="1">Uncharacterized protein</fullName>
    </submittedName>
</protein>
<dbReference type="OrthoDB" id="5653929at2"/>
<accession>G9EJ96</accession>
<dbReference type="Proteomes" id="UP000002770">
    <property type="component" value="Unassembled WGS sequence"/>
</dbReference>
<dbReference type="EMBL" id="JH413796">
    <property type="protein sequence ID" value="EHL32662.1"/>
    <property type="molecule type" value="Genomic_DNA"/>
</dbReference>
<reference evidence="1 2" key="1">
    <citation type="journal article" date="2011" name="BMC Genomics">
        <title>Insight into cross-talk between intra-amoebal pathogens.</title>
        <authorList>
            <person name="Gimenez G."/>
            <person name="Bertelli C."/>
            <person name="Moliner C."/>
            <person name="Robert C."/>
            <person name="Raoult D."/>
            <person name="Fournier P.E."/>
            <person name="Greub G."/>
        </authorList>
    </citation>
    <scope>NUCLEOTIDE SEQUENCE [LARGE SCALE GENOMIC DNA]</scope>
    <source>
        <strain evidence="1 2">LLAP12</strain>
    </source>
</reference>
<evidence type="ECO:0000313" key="1">
    <source>
        <dbReference type="EMBL" id="EHL32662.1"/>
    </source>
</evidence>
<keyword evidence="2" id="KW-1185">Reference proteome</keyword>
<evidence type="ECO:0000313" key="2">
    <source>
        <dbReference type="Proteomes" id="UP000002770"/>
    </source>
</evidence>
<dbReference type="RefSeq" id="WP_006869243.1">
    <property type="nucleotide sequence ID" value="NZ_JH413796.1"/>
</dbReference>